<protein>
    <recommendedName>
        <fullName evidence="1">Integrase catalytic domain-containing protein</fullName>
    </recommendedName>
</protein>
<dbReference type="InterPro" id="IPR036397">
    <property type="entry name" value="RNaseH_sf"/>
</dbReference>
<keyword evidence="3" id="KW-1185">Reference proteome</keyword>
<organism evidence="2 3">
    <name type="scientific">Dryococelus australis</name>
    <dbReference type="NCBI Taxonomy" id="614101"/>
    <lineage>
        <taxon>Eukaryota</taxon>
        <taxon>Metazoa</taxon>
        <taxon>Ecdysozoa</taxon>
        <taxon>Arthropoda</taxon>
        <taxon>Hexapoda</taxon>
        <taxon>Insecta</taxon>
        <taxon>Pterygota</taxon>
        <taxon>Neoptera</taxon>
        <taxon>Polyneoptera</taxon>
        <taxon>Phasmatodea</taxon>
        <taxon>Verophasmatodea</taxon>
        <taxon>Anareolatae</taxon>
        <taxon>Phasmatidae</taxon>
        <taxon>Eurycanthinae</taxon>
        <taxon>Dryococelus</taxon>
    </lineage>
</organism>
<name>A0ABQ9GJ25_9NEOP</name>
<gene>
    <name evidence="2" type="ORF">PR048_028361</name>
</gene>
<dbReference type="InterPro" id="IPR012337">
    <property type="entry name" value="RNaseH-like_sf"/>
</dbReference>
<evidence type="ECO:0000259" key="1">
    <source>
        <dbReference type="PROSITE" id="PS50994"/>
    </source>
</evidence>
<dbReference type="EMBL" id="JARBHB010000012">
    <property type="protein sequence ID" value="KAJ8872021.1"/>
    <property type="molecule type" value="Genomic_DNA"/>
</dbReference>
<dbReference type="PROSITE" id="PS50994">
    <property type="entry name" value="INTEGRASE"/>
    <property type="match status" value="1"/>
</dbReference>
<evidence type="ECO:0000313" key="2">
    <source>
        <dbReference type="EMBL" id="KAJ8872021.1"/>
    </source>
</evidence>
<dbReference type="Proteomes" id="UP001159363">
    <property type="component" value="Chromosome 11"/>
</dbReference>
<comment type="caution">
    <text evidence="2">The sequence shown here is derived from an EMBL/GenBank/DDBJ whole genome shotgun (WGS) entry which is preliminary data.</text>
</comment>
<evidence type="ECO:0000313" key="3">
    <source>
        <dbReference type="Proteomes" id="UP001159363"/>
    </source>
</evidence>
<dbReference type="InterPro" id="IPR001584">
    <property type="entry name" value="Integrase_cat-core"/>
</dbReference>
<feature type="domain" description="Integrase catalytic" evidence="1">
    <location>
        <begin position="167"/>
        <end position="265"/>
    </location>
</feature>
<accession>A0ABQ9GJ25</accession>
<dbReference type="SUPFAM" id="SSF53098">
    <property type="entry name" value="Ribonuclease H-like"/>
    <property type="match status" value="1"/>
</dbReference>
<proteinExistence type="predicted"/>
<sequence>MHLCSGKGLLPRICRFGLLTGRQPLTWLFSHLRQLGNIANGVADASSNIYYPMEFQIAEDKDIANCQEFCQVLLLIPEYFFNIHQWQEEDAEGKVLEDKIQKGQSKDLKIMKVVNYHINRQGKKQFWVRQRVRLIILKYFHYVPVGVHMGQCKMGLKIWKDFSTVETKLQPWQRVYIDIFDPLVKSSIGNNCLLVFVDGFTRFCVLMLRKYMKAEAITRKQDLEIAKVYESLELFINENPLYFLGSVKKKLLFVWGVRKGQMRPY</sequence>
<dbReference type="Gene3D" id="3.30.420.10">
    <property type="entry name" value="Ribonuclease H-like superfamily/Ribonuclease H"/>
    <property type="match status" value="1"/>
</dbReference>
<reference evidence="2 3" key="1">
    <citation type="submission" date="2023-02" db="EMBL/GenBank/DDBJ databases">
        <title>LHISI_Scaffold_Assembly.</title>
        <authorList>
            <person name="Stuart O.P."/>
            <person name="Cleave R."/>
            <person name="Magrath M.J.L."/>
            <person name="Mikheyev A.S."/>
        </authorList>
    </citation>
    <scope>NUCLEOTIDE SEQUENCE [LARGE SCALE GENOMIC DNA]</scope>
    <source>
        <strain evidence="2">Daus_M_001</strain>
        <tissue evidence="2">Leg muscle</tissue>
    </source>
</reference>